<dbReference type="HOGENOM" id="CLU_317313_0_0_9"/>
<sequence>MSKKRIFAEEHPEYLKYWDFEKNTLDPYKIGPMCNEKAYWKCEHGHRFERIVFNMSRGNTTCPECKKRSTMVISKPGIMKFWDKEKNTLDPEITPARSNEYAWFKCPKCGYSWRTQICGRLRTDKCPACETNNVIRKGVNDFRTVSPQLALDTSDELNPDIDLNKLGIGSKTRIHWKCHICGFEWDAPIHGRAHRYNGNNGIAACPACAKIRRKDGYDVDYPELVPLYSPNNPIPLNEVRGVKAKFLWICPKHGEYEQKLGHMIRALKNGTIGCPYCNGFKVRREDSAGAKAPELIKEWASSNESTLYEYAPNSKYLATWCCPDCRTKWKAPINVRVQGYGKCPTCYGNKTFKERYPELEKFYAKDNTLPYEDAIVSDYTPRNWICEKGHEFTASFYKIHDQGFRCPYCENKKALKGYNDFEHLYPVLAQDYDEEKNGNKASEVVVSYRNVYFKCKNGHSFVRPIIRHVELNGQCPICSGTVLKKGSNDLATIYPAVILFWDYEKNEKRPDQVLATLDNSYHFVCSNGHHFKCTLRELVENDFHCPVCEGKRVDPEKTSLQALNPELASEFSVNNKSTASQIAFDTSRKVLWTCPTCGEDYLYPVNERKIGDNSCPYCNHTKLKSGVNDLTITNPQLASEFSPRNDKKANEVGEWQVYEVYWICSKCGTEYYAKIRDRSVGDASCPACAGKRVQAGFNSFADEHPDIAKDWSPDNDKKPTEVLSNSSYIAEWICSKCGYTYKATIKDRVANDNLCPACAGKKAQPGFNSFADEHPDIVKDWSPDNDKKPTEVLSNSSYIAEWICPTCGYTYKASVRDRVASGDLCPACAGKKAQAGFNSLLDLYPEIQDEWAENENTLLGIFPDEILPSSTARVWWECKDCGRKYLLSVNMWVEKHIRGMTSCTYCSGLRMRETHVLL</sequence>
<dbReference type="GO" id="GO:0005506">
    <property type="term" value="F:iron ion binding"/>
    <property type="evidence" value="ECO:0007669"/>
    <property type="project" value="InterPro"/>
</dbReference>
<dbReference type="RefSeq" id="WP_003865882.1">
    <property type="nucleotide sequence ID" value="NZ_DS996846.1"/>
</dbReference>
<dbReference type="PANTHER" id="PTHR37317">
    <property type="entry name" value="BLR8090 PROTEIN"/>
    <property type="match status" value="1"/>
</dbReference>
<reference evidence="2 3" key="1">
    <citation type="submission" date="2008-10" db="EMBL/GenBank/DDBJ databases">
        <authorList>
            <person name="Fulton L."/>
            <person name="Clifton S."/>
            <person name="Fulton B."/>
            <person name="Xu J."/>
            <person name="Minx P."/>
            <person name="Pepin K.H."/>
            <person name="Johnson M."/>
            <person name="Bhonagiri V."/>
            <person name="Nash W.E."/>
            <person name="Mardis E.R."/>
            <person name="Wilson R.K."/>
        </authorList>
    </citation>
    <scope>NUCLEOTIDE SEQUENCE [LARGE SCALE GENOMIC DNA]</scope>
    <source>
        <strain evidence="2 3">DSM 3989</strain>
    </source>
</reference>
<dbReference type="OrthoDB" id="583824at2"/>
<feature type="domain" description="Rubredoxin-like" evidence="1">
    <location>
        <begin position="729"/>
        <end position="770"/>
    </location>
</feature>
<feature type="domain" description="Rubredoxin-like" evidence="1">
    <location>
        <begin position="799"/>
        <end position="840"/>
    </location>
</feature>
<dbReference type="InterPro" id="IPR025487">
    <property type="entry name" value="DUF4379"/>
</dbReference>
<name>B7CD21_9FIRM</name>
<evidence type="ECO:0000313" key="2">
    <source>
        <dbReference type="EMBL" id="EEC89326.1"/>
    </source>
</evidence>
<dbReference type="EMBL" id="ABYT01000109">
    <property type="protein sequence ID" value="EEC89326.1"/>
    <property type="molecule type" value="Genomic_DNA"/>
</dbReference>
<comment type="caution">
    <text evidence="2">The sequence shown here is derived from an EMBL/GenBank/DDBJ whole genome shotgun (WGS) entry which is preliminary data.</text>
</comment>
<dbReference type="InterPro" id="IPR024934">
    <property type="entry name" value="Rubredoxin-like_dom"/>
</dbReference>
<dbReference type="Pfam" id="PF14311">
    <property type="entry name" value="DUF4379"/>
    <property type="match status" value="9"/>
</dbReference>
<gene>
    <name evidence="2" type="ORF">EUBIFOR_02100</name>
</gene>
<evidence type="ECO:0000313" key="3">
    <source>
        <dbReference type="Proteomes" id="UP000004315"/>
    </source>
</evidence>
<dbReference type="eggNOG" id="COG1996">
    <property type="taxonomic scope" value="Bacteria"/>
</dbReference>
<proteinExistence type="predicted"/>
<accession>B7CD21</accession>
<dbReference type="AlphaFoldDB" id="B7CD21"/>
<evidence type="ECO:0000259" key="1">
    <source>
        <dbReference type="PROSITE" id="PS50903"/>
    </source>
</evidence>
<dbReference type="STRING" id="518637.EUBIFOR_02100"/>
<protein>
    <recommendedName>
        <fullName evidence="1">Rubredoxin-like domain-containing protein</fullName>
    </recommendedName>
</protein>
<keyword evidence="3" id="KW-1185">Reference proteome</keyword>
<dbReference type="Proteomes" id="UP000004315">
    <property type="component" value="Unassembled WGS sequence"/>
</dbReference>
<organism evidence="2 3">
    <name type="scientific">Holdemanella biformis DSM 3989</name>
    <dbReference type="NCBI Taxonomy" id="518637"/>
    <lineage>
        <taxon>Bacteria</taxon>
        <taxon>Bacillati</taxon>
        <taxon>Bacillota</taxon>
        <taxon>Erysipelotrichia</taxon>
        <taxon>Erysipelotrichales</taxon>
        <taxon>Erysipelotrichaceae</taxon>
        <taxon>Holdemanella</taxon>
    </lineage>
</organism>
<dbReference type="PANTHER" id="PTHR37317:SF1">
    <property type="entry name" value="ZINC-RIBBON DOMAIN-CONTAINING PROTEIN-RELATED"/>
    <property type="match status" value="1"/>
</dbReference>
<dbReference type="PROSITE" id="PS50903">
    <property type="entry name" value="RUBREDOXIN_LIKE"/>
    <property type="match status" value="2"/>
</dbReference>
<reference evidence="2 3" key="2">
    <citation type="submission" date="2008-11" db="EMBL/GenBank/DDBJ databases">
        <title>Draft genome sequence of Eubacterium biforme (DSM 3989).</title>
        <authorList>
            <person name="Sudarsanam P."/>
            <person name="Ley R."/>
            <person name="Guruge J."/>
            <person name="Turnbaugh P.J."/>
            <person name="Mahowald M."/>
            <person name="Liep D."/>
            <person name="Gordon J."/>
        </authorList>
    </citation>
    <scope>NUCLEOTIDE SEQUENCE [LARGE SCALE GENOMIC DNA]</scope>
    <source>
        <strain evidence="2 3">DSM 3989</strain>
    </source>
</reference>